<dbReference type="STRING" id="428990.SAMN06295987_102404"/>
<evidence type="ECO:0000313" key="2">
    <source>
        <dbReference type="Proteomes" id="UP000190989"/>
    </source>
</evidence>
<name>A0A1U6HHM7_9SPHN</name>
<accession>A0A1U6HHM7</accession>
<dbReference type="AlphaFoldDB" id="A0A1U6HHM7"/>
<organism evidence="1 2">
    <name type="scientific">Novosphingobium mathurense</name>
    <dbReference type="NCBI Taxonomy" id="428990"/>
    <lineage>
        <taxon>Bacteria</taxon>
        <taxon>Pseudomonadati</taxon>
        <taxon>Pseudomonadota</taxon>
        <taxon>Alphaproteobacteria</taxon>
        <taxon>Sphingomonadales</taxon>
        <taxon>Sphingomonadaceae</taxon>
        <taxon>Novosphingobium</taxon>
    </lineage>
</organism>
<keyword evidence="2" id="KW-1185">Reference proteome</keyword>
<reference evidence="2" key="1">
    <citation type="submission" date="2017-02" db="EMBL/GenBank/DDBJ databases">
        <authorList>
            <person name="Varghese N."/>
            <person name="Submissions S."/>
        </authorList>
    </citation>
    <scope>NUCLEOTIDE SEQUENCE [LARGE SCALE GENOMIC DNA]</scope>
    <source>
        <strain evidence="2">SM117</strain>
    </source>
</reference>
<dbReference type="EMBL" id="FVZE01000002">
    <property type="protein sequence ID" value="SLJ95151.1"/>
    <property type="molecule type" value="Genomic_DNA"/>
</dbReference>
<proteinExistence type="predicted"/>
<protein>
    <submittedName>
        <fullName evidence="1">Uncharacterized protein</fullName>
    </submittedName>
</protein>
<dbReference type="Proteomes" id="UP000190989">
    <property type="component" value="Unassembled WGS sequence"/>
</dbReference>
<evidence type="ECO:0000313" key="1">
    <source>
        <dbReference type="EMBL" id="SLJ95151.1"/>
    </source>
</evidence>
<sequence length="220" mass="23370">MPCYWKFSRRKVPARSSAQARIFAKGTKGLKGISETMHLKAAFATALTASVLLLSACDREPPMAEPSASISGEPSEGAMVQEVPSADASGAASAGLAAGLDMAALKERRDPERLLRFYTNAIRIGDWADAARAWSLDAQMTPEKLGAEFGGNAGPKIAVGKGDTSGAAGSLYYEAPMVVDFADGRPSRRGTIVLRRVNDVPGASEEQLNWRIERTSTLPQ</sequence>
<gene>
    <name evidence="1" type="ORF">SAMN06295987_102404</name>
</gene>